<keyword evidence="7" id="KW-1185">Reference proteome</keyword>
<evidence type="ECO:0000256" key="1">
    <source>
        <dbReference type="ARBA" id="ARBA00023015"/>
    </source>
</evidence>
<dbReference type="EMBL" id="JAAXOY010000551">
    <property type="protein sequence ID" value="NKY41052.1"/>
    <property type="molecule type" value="Genomic_DNA"/>
</dbReference>
<protein>
    <submittedName>
        <fullName evidence="6">MarR family transcriptional regulator</fullName>
    </submittedName>
</protein>
<feature type="region of interest" description="Disordered" evidence="4">
    <location>
        <begin position="1"/>
        <end position="42"/>
    </location>
</feature>
<accession>A0ABX1K5Y1</accession>
<dbReference type="PRINTS" id="PR00598">
    <property type="entry name" value="HTHMARR"/>
</dbReference>
<gene>
    <name evidence="6" type="ORF">HGA02_16425</name>
</gene>
<dbReference type="SUPFAM" id="SSF46785">
    <property type="entry name" value="Winged helix' DNA-binding domain"/>
    <property type="match status" value="1"/>
</dbReference>
<dbReference type="PANTHER" id="PTHR33164:SF64">
    <property type="entry name" value="TRANSCRIPTIONAL REGULATOR SLYA"/>
    <property type="match status" value="1"/>
</dbReference>
<evidence type="ECO:0000256" key="2">
    <source>
        <dbReference type="ARBA" id="ARBA00023125"/>
    </source>
</evidence>
<dbReference type="Pfam" id="PF12802">
    <property type="entry name" value="MarR_2"/>
    <property type="match status" value="1"/>
</dbReference>
<dbReference type="PANTHER" id="PTHR33164">
    <property type="entry name" value="TRANSCRIPTIONAL REGULATOR, MARR FAMILY"/>
    <property type="match status" value="1"/>
</dbReference>
<name>A0ABX1K5Y1_9CELL</name>
<feature type="domain" description="HTH marR-type" evidence="5">
    <location>
        <begin position="41"/>
        <end position="171"/>
    </location>
</feature>
<comment type="caution">
    <text evidence="6">The sequence shown here is derived from an EMBL/GenBank/DDBJ whole genome shotgun (WGS) entry which is preliminary data.</text>
</comment>
<reference evidence="6 7" key="1">
    <citation type="submission" date="2020-04" db="EMBL/GenBank/DDBJ databases">
        <title>MicrobeNet Type strains.</title>
        <authorList>
            <person name="Nicholson A.C."/>
        </authorList>
    </citation>
    <scope>NUCLEOTIDE SEQUENCE [LARGE SCALE GENOMIC DNA]</scope>
    <source>
        <strain evidence="6 7">ATCC BAA-787</strain>
    </source>
</reference>
<keyword evidence="2" id="KW-0238">DNA-binding</keyword>
<proteinExistence type="predicted"/>
<keyword evidence="1" id="KW-0805">Transcription regulation</keyword>
<evidence type="ECO:0000259" key="5">
    <source>
        <dbReference type="PROSITE" id="PS50995"/>
    </source>
</evidence>
<dbReference type="PROSITE" id="PS50995">
    <property type="entry name" value="HTH_MARR_2"/>
    <property type="match status" value="1"/>
</dbReference>
<dbReference type="Proteomes" id="UP000777774">
    <property type="component" value="Unassembled WGS sequence"/>
</dbReference>
<evidence type="ECO:0000313" key="7">
    <source>
        <dbReference type="Proteomes" id="UP000777774"/>
    </source>
</evidence>
<sequence length="189" mass="20319">MGGGAPDGKPKGSTRVRDGLDDPDLTGGGDTFDPASSDPAHWPVGRLLSAAARRVEREWNAHLAGWDLNHASLPVLVHLARSPASQRELATLCGVTEQTMSRVLARMERTRYVRRAPHAEDRRRHVITATPEGLAALDAAADRRRAEEVVTRGLTPAQVEQLRALLVLVARPDDAPDDGTTHAAAPTRG</sequence>
<keyword evidence="3" id="KW-0804">Transcription</keyword>
<dbReference type="SMART" id="SM00347">
    <property type="entry name" value="HTH_MARR"/>
    <property type="match status" value="1"/>
</dbReference>
<dbReference type="InterPro" id="IPR000835">
    <property type="entry name" value="HTH_MarR-typ"/>
</dbReference>
<evidence type="ECO:0000256" key="4">
    <source>
        <dbReference type="SAM" id="MobiDB-lite"/>
    </source>
</evidence>
<evidence type="ECO:0000256" key="3">
    <source>
        <dbReference type="ARBA" id="ARBA00023163"/>
    </source>
</evidence>
<dbReference type="InterPro" id="IPR036388">
    <property type="entry name" value="WH-like_DNA-bd_sf"/>
</dbReference>
<dbReference type="InterPro" id="IPR036390">
    <property type="entry name" value="WH_DNA-bd_sf"/>
</dbReference>
<evidence type="ECO:0000313" key="6">
    <source>
        <dbReference type="EMBL" id="NKY41052.1"/>
    </source>
</evidence>
<organism evidence="6 7">
    <name type="scientific">Cellulomonas septica</name>
    <dbReference type="NCBI Taxonomy" id="285080"/>
    <lineage>
        <taxon>Bacteria</taxon>
        <taxon>Bacillati</taxon>
        <taxon>Actinomycetota</taxon>
        <taxon>Actinomycetes</taxon>
        <taxon>Micrococcales</taxon>
        <taxon>Cellulomonadaceae</taxon>
        <taxon>Cellulomonas</taxon>
    </lineage>
</organism>
<dbReference type="Gene3D" id="1.10.10.10">
    <property type="entry name" value="Winged helix-like DNA-binding domain superfamily/Winged helix DNA-binding domain"/>
    <property type="match status" value="1"/>
</dbReference>
<dbReference type="InterPro" id="IPR039422">
    <property type="entry name" value="MarR/SlyA-like"/>
</dbReference>